<keyword evidence="1" id="KW-0472">Membrane</keyword>
<evidence type="ECO:0000313" key="2">
    <source>
        <dbReference type="EMBL" id="CAE1279152.1"/>
    </source>
</evidence>
<evidence type="ECO:0008006" key="4">
    <source>
        <dbReference type="Google" id="ProtNLM"/>
    </source>
</evidence>
<keyword evidence="1" id="KW-0812">Transmembrane</keyword>
<feature type="transmembrane region" description="Helical" evidence="1">
    <location>
        <begin position="96"/>
        <end position="116"/>
    </location>
</feature>
<organism evidence="2 3">
    <name type="scientific">Acanthosepion pharaonis</name>
    <name type="common">Pharaoh cuttlefish</name>
    <name type="synonym">Sepia pharaonis</name>
    <dbReference type="NCBI Taxonomy" id="158019"/>
    <lineage>
        <taxon>Eukaryota</taxon>
        <taxon>Metazoa</taxon>
        <taxon>Spiralia</taxon>
        <taxon>Lophotrochozoa</taxon>
        <taxon>Mollusca</taxon>
        <taxon>Cephalopoda</taxon>
        <taxon>Coleoidea</taxon>
        <taxon>Decapodiformes</taxon>
        <taxon>Sepiida</taxon>
        <taxon>Sepiina</taxon>
        <taxon>Sepiidae</taxon>
        <taxon>Acanthosepion</taxon>
    </lineage>
</organism>
<protein>
    <recommendedName>
        <fullName evidence="4">Transmembrane protein</fullName>
    </recommendedName>
</protein>
<keyword evidence="3" id="KW-1185">Reference proteome</keyword>
<gene>
    <name evidence="2" type="ORF">SPHA_41636</name>
</gene>
<evidence type="ECO:0000313" key="3">
    <source>
        <dbReference type="Proteomes" id="UP000597762"/>
    </source>
</evidence>
<feature type="transmembrane region" description="Helical" evidence="1">
    <location>
        <begin position="40"/>
        <end position="60"/>
    </location>
</feature>
<proteinExistence type="predicted"/>
<sequence length="160" mass="19091">MYHFRNCSTTLLLMPKKNNNNNTPRNKKLKKVNLSLSHSLSLSLSLTQFLFFFIISYCLLRCFNSFDLRMLFFLYLSPLYSLFLLLFQNVPLLLLLLPLIFFAINLFFLNFLKLLILSTYSFRLYSKHVHFFLLFFQPLFLSLLSELPKKLRRNTISLNP</sequence>
<name>A0A812CXJ0_ACAPH</name>
<dbReference type="Proteomes" id="UP000597762">
    <property type="component" value="Unassembled WGS sequence"/>
</dbReference>
<dbReference type="AlphaFoldDB" id="A0A812CXJ0"/>
<accession>A0A812CXJ0</accession>
<evidence type="ECO:0000256" key="1">
    <source>
        <dbReference type="SAM" id="Phobius"/>
    </source>
</evidence>
<comment type="caution">
    <text evidence="2">The sequence shown here is derived from an EMBL/GenBank/DDBJ whole genome shotgun (WGS) entry which is preliminary data.</text>
</comment>
<dbReference type="EMBL" id="CAHIKZ030002010">
    <property type="protein sequence ID" value="CAE1279152.1"/>
    <property type="molecule type" value="Genomic_DNA"/>
</dbReference>
<feature type="transmembrane region" description="Helical" evidence="1">
    <location>
        <begin position="128"/>
        <end position="145"/>
    </location>
</feature>
<keyword evidence="1" id="KW-1133">Transmembrane helix</keyword>
<feature type="transmembrane region" description="Helical" evidence="1">
    <location>
        <begin position="72"/>
        <end position="90"/>
    </location>
</feature>
<reference evidence="2" key="1">
    <citation type="submission" date="2021-01" db="EMBL/GenBank/DDBJ databases">
        <authorList>
            <person name="Li R."/>
            <person name="Bekaert M."/>
        </authorList>
    </citation>
    <scope>NUCLEOTIDE SEQUENCE</scope>
    <source>
        <strain evidence="2">Farmed</strain>
    </source>
</reference>